<sequence length="249" mass="28362">MEFILNTIAFKDCLDSGTSQAELVESVASLGFDAIEIRNEFLSGDPSELSKIAFNAQKAHLNVYYSINDTLFSSGKLNQNLPRYIEELKLLGSKHLKINIGSLPSSSKFNLKNELAPYINDIEINVENNQSYADSNLNTTTTFLKLVENEKIQNVNYCFDIANWKWLDTSVYDAITSLKDVTNYLHLKNVTDDLQVTSLEQGNLDWRKILTKFNTEKITKVALEYANDQEHLASDLQLLQNFFNRKELS</sequence>
<proteinExistence type="predicted"/>
<organism evidence="1 2">
    <name type="scientific">Ligilactobacillus ubinensis</name>
    <dbReference type="NCBI Taxonomy" id="2876789"/>
    <lineage>
        <taxon>Bacteria</taxon>
        <taxon>Bacillati</taxon>
        <taxon>Bacillota</taxon>
        <taxon>Bacilli</taxon>
        <taxon>Lactobacillales</taxon>
        <taxon>Lactobacillaceae</taxon>
        <taxon>Ligilactobacillus</taxon>
    </lineage>
</organism>
<comment type="caution">
    <text evidence="1">The sequence shown here is derived from an EMBL/GenBank/DDBJ whole genome shotgun (WGS) entry which is preliminary data.</text>
</comment>
<dbReference type="AlphaFoldDB" id="A0A9X2FLC1"/>
<name>A0A9X2FLC1_9LACO</name>
<dbReference type="EMBL" id="JAIULA010000018">
    <property type="protein sequence ID" value="MCP0887480.1"/>
    <property type="molecule type" value="Genomic_DNA"/>
</dbReference>
<dbReference type="Proteomes" id="UP001139006">
    <property type="component" value="Unassembled WGS sequence"/>
</dbReference>
<dbReference type="Gene3D" id="3.20.20.150">
    <property type="entry name" value="Divalent-metal-dependent TIM barrel enzymes"/>
    <property type="match status" value="1"/>
</dbReference>
<dbReference type="InterPro" id="IPR036237">
    <property type="entry name" value="Xyl_isomerase-like_sf"/>
</dbReference>
<accession>A0A9X2FLC1</accession>
<protein>
    <recommendedName>
        <fullName evidence="3">Sugar phosphate isomerase/epimerase</fullName>
    </recommendedName>
</protein>
<evidence type="ECO:0000313" key="1">
    <source>
        <dbReference type="EMBL" id="MCP0887480.1"/>
    </source>
</evidence>
<gene>
    <name evidence="1" type="ORF">LB941_09035</name>
</gene>
<dbReference type="SUPFAM" id="SSF51658">
    <property type="entry name" value="Xylose isomerase-like"/>
    <property type="match status" value="1"/>
</dbReference>
<evidence type="ECO:0000313" key="2">
    <source>
        <dbReference type="Proteomes" id="UP001139006"/>
    </source>
</evidence>
<dbReference type="RefSeq" id="WP_253361381.1">
    <property type="nucleotide sequence ID" value="NZ_JAIULA010000018.1"/>
</dbReference>
<evidence type="ECO:0008006" key="3">
    <source>
        <dbReference type="Google" id="ProtNLM"/>
    </source>
</evidence>
<keyword evidence="2" id="KW-1185">Reference proteome</keyword>
<reference evidence="1 2" key="1">
    <citation type="journal article" date="2023" name="Int. J. Syst. Evol. Microbiol.">
        <title>Ligilactobacillus ubinensis sp. nov., a novel species isolated from the wild ferment of a durian fruit (Durio zibethinus).</title>
        <authorList>
            <person name="Heng Y.C."/>
            <person name="Menon N."/>
            <person name="Chen B."/>
            <person name="Loo B.Z.L."/>
            <person name="Wong G.W.J."/>
            <person name="Lim A.C.H."/>
            <person name="Silvaraju S."/>
            <person name="Kittelmann S."/>
        </authorList>
    </citation>
    <scope>NUCLEOTIDE SEQUENCE [LARGE SCALE GENOMIC DNA]</scope>
    <source>
        <strain evidence="1 2">WILCCON 0076</strain>
    </source>
</reference>